<keyword evidence="9" id="KW-0675">Receptor</keyword>
<dbReference type="GO" id="GO:0015344">
    <property type="term" value="F:siderophore uptake transmembrane transporter activity"/>
    <property type="evidence" value="ECO:0007669"/>
    <property type="project" value="TreeGrafter"/>
</dbReference>
<sequence length="1138" mass="122730">MITQQQIRLTKLALALSVALAASPSFAQNTTSAIGGRISNAAGAPAAGAQVQILHVESGSVSNVVTDAEGRYTARGLRVGGPYTITITKDGVTQTRNDVYVELAQTATVDATVGIQTVTVAGSAVRSEIFSSNNMGSGTSISNTELQTQASIQRNLQDYARADPRVSQTDKDRGELSVAGQNSRYNSMTIDGVAINDTFGLEANGSPTARQPISIEAIQSVQVNVANYDVTQKGYTGANINAVTKSGTNTYKGGVYYVFRNDTMSGDRYNPITDVYSEPPKSKETTKGIWASGPLIQDKLFIFALAENYESSRSSPDFGPIGSGAGTTVAITPAAISEAQRIAQSVYGVDIGSPTVPSGSMLTSKERMVKFDWNITDEHRANLRYAKTTQGEPFYPGFSATGVGLSSSFYNQGKEIETVVGQIFSDWTPTFSTEFKFSTRDYDSVPVNATRTPSIGLQFSGALPAGAPAGLSTANRFLNFGTEFSRHNNVLRNKTKDMYAGANWIVGDHELKFGVDQTKNEVYNAFLQGINGSYTFACLDSADTNFYSFGALTCSGASAERIQQAVLENFQRGRPLSFSQQRALPGASLNDAIATFETKNTGLFLQDTWAVNDQLTLTYGVRYDRNDVGGVPLYNAAAAAPMVAGNPATGVRQSGGFGLDNRQTIDGTDLVQPRVGFNYRFDKAERPTQLRGGVGLFQGAAATVWMSNPFSGTGVATATISCSGTGATRCPTTGGLASLDPDAQPAISGAIPAADVNFLDPDFRQPSIWKANLAFDTELPWYGIVFGAEALYTKNKNGIYYEHLNLGASTRTGTDGRELYWNAAGLNQNSWGVSNNTANVITSAGAQTRSLNNRSFGNVLVARDTDKGDAKVLTASLSRPMTKGFGWSVAYTYTDATEVSPLTSSVANSNWRGRSVFNPNEEVAAASSYAIKNRVNALVNFQKKFFSNYNTRLGIFYEGREGRPYSWTINNDLNGDGESGNDLMYIPTAFGSGEVVFYGDTATNHSNEQRFWDVVNANKGLHGSAGGVVKRNNSTAEWVNTFDVRISQEIPGLFKRNKATFTLDFMNFGNLLNKKWGRTEEISFQSSGGMARSFVDYAGLDSQGRYIYVVRNDVERQDLKQSKGESQWAIQATLKYEF</sequence>
<keyword evidence="5" id="KW-0472">Membrane</keyword>
<feature type="domain" description="TonB-dependent transporter Oar-like beta-barrel" evidence="8">
    <location>
        <begin position="363"/>
        <end position="1073"/>
    </location>
</feature>
<accession>A0A1S2NFP9</accession>
<feature type="chain" id="PRO_5010273275" evidence="7">
    <location>
        <begin position="28"/>
        <end position="1138"/>
    </location>
</feature>
<dbReference type="PANTHER" id="PTHR30069:SF46">
    <property type="entry name" value="OAR PROTEIN"/>
    <property type="match status" value="1"/>
</dbReference>
<comment type="caution">
    <text evidence="9">The sequence shown here is derived from an EMBL/GenBank/DDBJ whole genome shotgun (WGS) entry which is preliminary data.</text>
</comment>
<dbReference type="SUPFAM" id="SSF49452">
    <property type="entry name" value="Starch-binding domain-like"/>
    <property type="match status" value="1"/>
</dbReference>
<dbReference type="InterPro" id="IPR039426">
    <property type="entry name" value="TonB-dep_rcpt-like"/>
</dbReference>
<keyword evidence="2" id="KW-0813">Transport</keyword>
<evidence type="ECO:0000256" key="2">
    <source>
        <dbReference type="ARBA" id="ARBA00022448"/>
    </source>
</evidence>
<dbReference type="InterPro" id="IPR036942">
    <property type="entry name" value="Beta-barrel_TonB_sf"/>
</dbReference>
<evidence type="ECO:0000256" key="1">
    <source>
        <dbReference type="ARBA" id="ARBA00004571"/>
    </source>
</evidence>
<protein>
    <submittedName>
        <fullName evidence="9">TonB-dependent Receptor Plug domain protein</fullName>
    </submittedName>
</protein>
<evidence type="ECO:0000256" key="7">
    <source>
        <dbReference type="SAM" id="SignalP"/>
    </source>
</evidence>
<dbReference type="PANTHER" id="PTHR30069">
    <property type="entry name" value="TONB-DEPENDENT OUTER MEMBRANE RECEPTOR"/>
    <property type="match status" value="1"/>
</dbReference>
<keyword evidence="3" id="KW-1134">Transmembrane beta strand</keyword>
<keyword evidence="4" id="KW-0812">Transmembrane</keyword>
<evidence type="ECO:0000259" key="8">
    <source>
        <dbReference type="Pfam" id="PF25183"/>
    </source>
</evidence>
<evidence type="ECO:0000313" key="10">
    <source>
        <dbReference type="Proteomes" id="UP000180246"/>
    </source>
</evidence>
<keyword evidence="6" id="KW-0998">Cell outer membrane</keyword>
<dbReference type="InterPro" id="IPR057601">
    <property type="entry name" value="Oar-like_b-barrel"/>
</dbReference>
<proteinExistence type="predicted"/>
<dbReference type="EMBL" id="JRYB01000001">
    <property type="protein sequence ID" value="OIJ43232.1"/>
    <property type="molecule type" value="Genomic_DNA"/>
</dbReference>
<evidence type="ECO:0000256" key="6">
    <source>
        <dbReference type="ARBA" id="ARBA00023237"/>
    </source>
</evidence>
<dbReference type="Pfam" id="PF13620">
    <property type="entry name" value="CarboxypepD_reg"/>
    <property type="match status" value="1"/>
</dbReference>
<evidence type="ECO:0000256" key="3">
    <source>
        <dbReference type="ARBA" id="ARBA00022452"/>
    </source>
</evidence>
<evidence type="ECO:0000313" key="9">
    <source>
        <dbReference type="EMBL" id="OIJ43232.1"/>
    </source>
</evidence>
<dbReference type="AlphaFoldDB" id="A0A1S2NFP9"/>
<dbReference type="GO" id="GO:0009279">
    <property type="term" value="C:cell outer membrane"/>
    <property type="evidence" value="ECO:0007669"/>
    <property type="project" value="UniProtKB-SubCell"/>
</dbReference>
<dbReference type="Pfam" id="PF25183">
    <property type="entry name" value="OMP_b-brl_4"/>
    <property type="match status" value="2"/>
</dbReference>
<organism evidence="9 10">
    <name type="scientific">Massilia timonae</name>
    <dbReference type="NCBI Taxonomy" id="47229"/>
    <lineage>
        <taxon>Bacteria</taxon>
        <taxon>Pseudomonadati</taxon>
        <taxon>Pseudomonadota</taxon>
        <taxon>Betaproteobacteria</taxon>
        <taxon>Burkholderiales</taxon>
        <taxon>Oxalobacteraceae</taxon>
        <taxon>Telluria group</taxon>
        <taxon>Massilia</taxon>
    </lineage>
</organism>
<keyword evidence="7" id="KW-0732">Signal</keyword>
<dbReference type="SUPFAM" id="SSF56935">
    <property type="entry name" value="Porins"/>
    <property type="match status" value="1"/>
</dbReference>
<gene>
    <name evidence="9" type="ORF">LO55_432</name>
</gene>
<dbReference type="Gene3D" id="2.60.40.1120">
    <property type="entry name" value="Carboxypeptidase-like, regulatory domain"/>
    <property type="match status" value="1"/>
</dbReference>
<dbReference type="GO" id="GO:0030246">
    <property type="term" value="F:carbohydrate binding"/>
    <property type="evidence" value="ECO:0007669"/>
    <property type="project" value="InterPro"/>
</dbReference>
<dbReference type="Gene3D" id="2.40.170.20">
    <property type="entry name" value="TonB-dependent receptor, beta-barrel domain"/>
    <property type="match status" value="1"/>
</dbReference>
<dbReference type="RefSeq" id="WP_071360266.1">
    <property type="nucleotide sequence ID" value="NZ_JRYB01000001.1"/>
</dbReference>
<dbReference type="Proteomes" id="UP000180246">
    <property type="component" value="Unassembled WGS sequence"/>
</dbReference>
<reference evidence="9 10" key="1">
    <citation type="submission" date="2014-10" db="EMBL/GenBank/DDBJ databases">
        <authorList>
            <person name="Seo M.-J."/>
            <person name="Seok Y.J."/>
            <person name="Cha I.-T."/>
        </authorList>
    </citation>
    <scope>NUCLEOTIDE SEQUENCE [LARGE SCALE GENOMIC DNA]</scope>
    <source>
        <strain evidence="9 10">NEU</strain>
    </source>
</reference>
<comment type="subcellular location">
    <subcellularLocation>
        <location evidence="1">Cell outer membrane</location>
        <topology evidence="1">Multi-pass membrane protein</topology>
    </subcellularLocation>
</comment>
<dbReference type="InterPro" id="IPR013784">
    <property type="entry name" value="Carb-bd-like_fold"/>
</dbReference>
<name>A0A1S2NFP9_9BURK</name>
<evidence type="ECO:0000256" key="5">
    <source>
        <dbReference type="ARBA" id="ARBA00023136"/>
    </source>
</evidence>
<dbReference type="GO" id="GO:0044718">
    <property type="term" value="P:siderophore transmembrane transport"/>
    <property type="evidence" value="ECO:0007669"/>
    <property type="project" value="TreeGrafter"/>
</dbReference>
<feature type="signal peptide" evidence="7">
    <location>
        <begin position="1"/>
        <end position="27"/>
    </location>
</feature>
<feature type="domain" description="TonB-dependent transporter Oar-like beta-barrel" evidence="8">
    <location>
        <begin position="243"/>
        <end position="314"/>
    </location>
</feature>
<evidence type="ECO:0000256" key="4">
    <source>
        <dbReference type="ARBA" id="ARBA00022692"/>
    </source>
</evidence>